<dbReference type="InterPro" id="IPR027474">
    <property type="entry name" value="L-asparaginase_N"/>
</dbReference>
<reference evidence="8 9" key="1">
    <citation type="submission" date="2019-11" db="EMBL/GenBank/DDBJ databases">
        <title>Pedobacter sp. HMF7647 Genome sequencing and assembly.</title>
        <authorList>
            <person name="Kang H."/>
            <person name="Kim H."/>
            <person name="Joh K."/>
        </authorList>
    </citation>
    <scope>NUCLEOTIDE SEQUENCE [LARGE SCALE GENOMIC DNA]</scope>
    <source>
        <strain evidence="8 9">HMF7647</strain>
    </source>
</reference>
<dbReference type="PANTHER" id="PTHR11707:SF28">
    <property type="entry name" value="60 KDA LYSOPHOSPHOLIPASE"/>
    <property type="match status" value="1"/>
</dbReference>
<dbReference type="PROSITE" id="PS51732">
    <property type="entry name" value="ASN_GLN_ASE_3"/>
    <property type="match status" value="1"/>
</dbReference>
<organism evidence="8 9">
    <name type="scientific">Hufsiella arboris</name>
    <dbReference type="NCBI Taxonomy" id="2695275"/>
    <lineage>
        <taxon>Bacteria</taxon>
        <taxon>Pseudomonadati</taxon>
        <taxon>Bacteroidota</taxon>
        <taxon>Sphingobacteriia</taxon>
        <taxon>Sphingobacteriales</taxon>
        <taxon>Sphingobacteriaceae</taxon>
        <taxon>Hufsiella</taxon>
    </lineage>
</organism>
<evidence type="ECO:0000256" key="2">
    <source>
        <dbReference type="ARBA" id="ARBA00012920"/>
    </source>
</evidence>
<dbReference type="Pfam" id="PF00710">
    <property type="entry name" value="Asparaginase"/>
    <property type="match status" value="1"/>
</dbReference>
<feature type="active site" description="O-isoaspartyl threonine intermediate" evidence="4">
    <location>
        <position position="12"/>
    </location>
</feature>
<keyword evidence="3 8" id="KW-0378">Hydrolase</keyword>
<dbReference type="InterPro" id="IPR036152">
    <property type="entry name" value="Asp/glu_Ase-like_sf"/>
</dbReference>
<sequence>MTRILIIYTGGTIGMVSDSGSGSLVPLDFSQILENVPELKRLNYQITVHSFHPIIDSSNMKPEIWIELAEKIEERYDEFDGFVILHGSDTMAFTASALSFMLEGLNKPVVFTGSQLPIGQIRTDAKENLITALEIATSKKTNGKAKVPEVCIYFDFQLFRGNRAFKYNSAKFEAFRSPNYPVLAEAGVHLRYNEASIRSCDDCVFRVHKRLDNSIAVLKLYPGISKDTVSAIVNSDAKAIIMEAFGAGNATTDEWFLNCLESAIKRGKIILDISQCKVGMVEIGRYETSQALKEMGVASGFDMTFEAAVTKLMFLLGRGFTNDRIKELLETNLRGELSNNMNTLYLKKNTLY</sequence>
<dbReference type="Pfam" id="PF17763">
    <property type="entry name" value="Asparaginase_C"/>
    <property type="match status" value="1"/>
</dbReference>
<evidence type="ECO:0000313" key="9">
    <source>
        <dbReference type="Proteomes" id="UP000466586"/>
    </source>
</evidence>
<dbReference type="EMBL" id="WVHT01000005">
    <property type="protein sequence ID" value="MXV51806.1"/>
    <property type="molecule type" value="Genomic_DNA"/>
</dbReference>
<dbReference type="InterPro" id="IPR020827">
    <property type="entry name" value="Asparaginase/glutaminase_AS1"/>
</dbReference>
<evidence type="ECO:0000313" key="8">
    <source>
        <dbReference type="EMBL" id="MXV51806.1"/>
    </source>
</evidence>
<dbReference type="GO" id="GO:0009066">
    <property type="term" value="P:aspartate family amino acid metabolic process"/>
    <property type="evidence" value="ECO:0007669"/>
    <property type="project" value="UniProtKB-ARBA"/>
</dbReference>
<dbReference type="CDD" id="cd08963">
    <property type="entry name" value="L-asparaginase_I"/>
    <property type="match status" value="1"/>
</dbReference>
<dbReference type="PROSITE" id="PS00144">
    <property type="entry name" value="ASN_GLN_ASE_1"/>
    <property type="match status" value="1"/>
</dbReference>
<dbReference type="PRINTS" id="PR00139">
    <property type="entry name" value="ASNGLNASE"/>
</dbReference>
<dbReference type="PANTHER" id="PTHR11707">
    <property type="entry name" value="L-ASPARAGINASE"/>
    <property type="match status" value="1"/>
</dbReference>
<feature type="domain" description="Asparaginase/glutaminase C-terminal" evidence="7">
    <location>
        <begin position="215"/>
        <end position="328"/>
    </location>
</feature>
<keyword evidence="9" id="KW-1185">Reference proteome</keyword>
<dbReference type="SUPFAM" id="SSF53774">
    <property type="entry name" value="Glutaminase/Asparaginase"/>
    <property type="match status" value="1"/>
</dbReference>
<feature type="domain" description="L-asparaginase N-terminal" evidence="6">
    <location>
        <begin position="3"/>
        <end position="195"/>
    </location>
</feature>
<name>A0A7K1YB52_9SPHI</name>
<dbReference type="InterPro" id="IPR027473">
    <property type="entry name" value="L-asparaginase_C"/>
</dbReference>
<dbReference type="InterPro" id="IPR037152">
    <property type="entry name" value="L-asparaginase_N_sf"/>
</dbReference>
<dbReference type="SMART" id="SM00870">
    <property type="entry name" value="Asparaginase"/>
    <property type="match status" value="1"/>
</dbReference>
<dbReference type="PIRSF" id="PIRSF001220">
    <property type="entry name" value="L-ASNase_gatD"/>
    <property type="match status" value="1"/>
</dbReference>
<dbReference type="InterPro" id="IPR006034">
    <property type="entry name" value="Asparaginase/glutaminase-like"/>
</dbReference>
<evidence type="ECO:0000256" key="4">
    <source>
        <dbReference type="PIRSR" id="PIRSR001220-1"/>
    </source>
</evidence>
<accession>A0A7K1YB52</accession>
<dbReference type="RefSeq" id="WP_160844982.1">
    <property type="nucleotide sequence ID" value="NZ_WVHT01000005.1"/>
</dbReference>
<dbReference type="InterPro" id="IPR006033">
    <property type="entry name" value="AsnA_fam"/>
</dbReference>
<dbReference type="InterPro" id="IPR041725">
    <property type="entry name" value="L-asparaginase_I"/>
</dbReference>
<dbReference type="AlphaFoldDB" id="A0A7K1YB52"/>
<evidence type="ECO:0000259" key="6">
    <source>
        <dbReference type="Pfam" id="PF00710"/>
    </source>
</evidence>
<dbReference type="SFLD" id="SFLDS00057">
    <property type="entry name" value="Glutaminase/Asparaginase"/>
    <property type="match status" value="1"/>
</dbReference>
<dbReference type="FunFam" id="3.40.50.1170:FF:000001">
    <property type="entry name" value="L-asparaginase 2"/>
    <property type="match status" value="1"/>
</dbReference>
<comment type="caution">
    <text evidence="8">The sequence shown here is derived from an EMBL/GenBank/DDBJ whole genome shotgun (WGS) entry which is preliminary data.</text>
</comment>
<evidence type="ECO:0000259" key="7">
    <source>
        <dbReference type="Pfam" id="PF17763"/>
    </source>
</evidence>
<dbReference type="EC" id="3.5.1.1" evidence="2"/>
<dbReference type="PIRSF" id="PIRSF500176">
    <property type="entry name" value="L_ASNase"/>
    <property type="match status" value="1"/>
</dbReference>
<dbReference type="FunFam" id="3.40.50.40:FF:000001">
    <property type="entry name" value="L-asparaginase 1"/>
    <property type="match status" value="1"/>
</dbReference>
<protein>
    <recommendedName>
        <fullName evidence="2">asparaginase</fullName>
        <ecNumber evidence="2">3.5.1.1</ecNumber>
    </recommendedName>
</protein>
<evidence type="ECO:0000256" key="1">
    <source>
        <dbReference type="ARBA" id="ARBA00010518"/>
    </source>
</evidence>
<dbReference type="InterPro" id="IPR040919">
    <property type="entry name" value="Asparaginase_C"/>
</dbReference>
<dbReference type="Gene3D" id="3.40.50.1170">
    <property type="entry name" value="L-asparaginase, N-terminal domain"/>
    <property type="match status" value="1"/>
</dbReference>
<dbReference type="NCBIfam" id="TIGR00519">
    <property type="entry name" value="asnASE_I"/>
    <property type="match status" value="1"/>
</dbReference>
<proteinExistence type="inferred from homology"/>
<dbReference type="Gene3D" id="3.40.50.40">
    <property type="match status" value="1"/>
</dbReference>
<evidence type="ECO:0000256" key="3">
    <source>
        <dbReference type="ARBA" id="ARBA00022801"/>
    </source>
</evidence>
<feature type="active site" evidence="5">
    <location>
        <position position="12"/>
    </location>
</feature>
<dbReference type="Proteomes" id="UP000466586">
    <property type="component" value="Unassembled WGS sequence"/>
</dbReference>
<comment type="similarity">
    <text evidence="1">Belongs to the asparaginase 1 family.</text>
</comment>
<dbReference type="GO" id="GO:0004067">
    <property type="term" value="F:asparaginase activity"/>
    <property type="evidence" value="ECO:0007669"/>
    <property type="project" value="UniProtKB-UniRule"/>
</dbReference>
<gene>
    <name evidence="8" type="ORF">GS399_12545</name>
</gene>
<evidence type="ECO:0000256" key="5">
    <source>
        <dbReference type="PROSITE-ProRule" id="PRU10099"/>
    </source>
</evidence>